<name>B7K1F7_RIPO1</name>
<evidence type="ECO:0000313" key="3">
    <source>
        <dbReference type="Proteomes" id="UP000008204"/>
    </source>
</evidence>
<reference evidence="3" key="1">
    <citation type="journal article" date="2011" name="MBio">
        <title>Novel metabolic attributes of the genus Cyanothece, comprising a group of unicellular nitrogen-fixing Cyanobacteria.</title>
        <authorList>
            <person name="Bandyopadhyay A."/>
            <person name="Elvitigala T."/>
            <person name="Welsh E."/>
            <person name="Stockel J."/>
            <person name="Liberton M."/>
            <person name="Min H."/>
            <person name="Sherman L.A."/>
            <person name="Pakrasi H.B."/>
        </authorList>
    </citation>
    <scope>NUCLEOTIDE SEQUENCE [LARGE SCALE GENOMIC DNA]</scope>
    <source>
        <strain evidence="3">PCC 8801</strain>
    </source>
</reference>
<protein>
    <submittedName>
        <fullName evidence="2">Uncharacterized protein</fullName>
    </submittedName>
</protein>
<organism evidence="2 3">
    <name type="scientific">Rippkaea orientalis (strain PCC 8801 / RF-1)</name>
    <name type="common">Cyanothece sp. (strain PCC 8801)</name>
    <dbReference type="NCBI Taxonomy" id="41431"/>
    <lineage>
        <taxon>Bacteria</taxon>
        <taxon>Bacillati</taxon>
        <taxon>Cyanobacteriota</taxon>
        <taxon>Cyanophyceae</taxon>
        <taxon>Oscillatoriophycideae</taxon>
        <taxon>Chroococcales</taxon>
        <taxon>Aphanothecaceae</taxon>
        <taxon>Rippkaea</taxon>
        <taxon>Rippkaea orientalis</taxon>
    </lineage>
</organism>
<keyword evidence="3" id="KW-1185">Reference proteome</keyword>
<gene>
    <name evidence="2" type="ordered locus">PCC8801_3534</name>
</gene>
<evidence type="ECO:0000313" key="2">
    <source>
        <dbReference type="EMBL" id="ACK67499.1"/>
    </source>
</evidence>
<feature type="transmembrane region" description="Helical" evidence="1">
    <location>
        <begin position="114"/>
        <end position="134"/>
    </location>
</feature>
<proteinExistence type="predicted"/>
<feature type="transmembrane region" description="Helical" evidence="1">
    <location>
        <begin position="18"/>
        <end position="38"/>
    </location>
</feature>
<dbReference type="AlphaFoldDB" id="B7K1F7"/>
<dbReference type="EMBL" id="CP001287">
    <property type="protein sequence ID" value="ACK67499.1"/>
    <property type="molecule type" value="Genomic_DNA"/>
</dbReference>
<dbReference type="HOGENOM" id="CLU_1793293_0_0_3"/>
<evidence type="ECO:0000256" key="1">
    <source>
        <dbReference type="SAM" id="Phobius"/>
    </source>
</evidence>
<keyword evidence="1" id="KW-0472">Membrane</keyword>
<sequence>MCYKKTSIAMSKHKKIKWLIYTVLVGLIPILLRLLIHWVTKEGLVKSVSTSDFISFGLVLHISNINEIEHLMTSDQSWKTIQNGLSITFIAFYSMLFGLTLVSENTTMLIEEQTLQYCTMTLALISLLISCSVYDRISYNKIWN</sequence>
<dbReference type="KEGG" id="cyp:PCC8801_3534"/>
<dbReference type="eggNOG" id="ENOG5033JDE">
    <property type="taxonomic scope" value="Bacteria"/>
</dbReference>
<dbReference type="STRING" id="41431.PCC8801_3534"/>
<accession>B7K1F7</accession>
<keyword evidence="1" id="KW-0812">Transmembrane</keyword>
<keyword evidence="1" id="KW-1133">Transmembrane helix</keyword>
<dbReference type="Proteomes" id="UP000008204">
    <property type="component" value="Chromosome"/>
</dbReference>
<feature type="transmembrane region" description="Helical" evidence="1">
    <location>
        <begin position="84"/>
        <end position="102"/>
    </location>
</feature>